<evidence type="ECO:0000256" key="4">
    <source>
        <dbReference type="ARBA" id="ARBA00022840"/>
    </source>
</evidence>
<evidence type="ECO:0000256" key="2">
    <source>
        <dbReference type="ARBA" id="ARBA00022801"/>
    </source>
</evidence>
<dbReference type="Proteomes" id="UP000315949">
    <property type="component" value="Unassembled WGS sequence"/>
</dbReference>
<dbReference type="OrthoDB" id="9814088at2"/>
<reference evidence="7 8" key="1">
    <citation type="submission" date="2019-07" db="EMBL/GenBank/DDBJ databases">
        <title>Luteimonas sp. YD-1 nov., isolated from acidic soil.</title>
        <authorList>
            <person name="Zhou J."/>
        </authorList>
    </citation>
    <scope>NUCLEOTIDE SEQUENCE [LARGE SCALE GENOMIC DNA]</scope>
    <source>
        <strain evidence="7 8">YD-1</strain>
    </source>
</reference>
<accession>A0A5C5U248</accession>
<keyword evidence="8" id="KW-1185">Reference proteome</keyword>
<dbReference type="SUPFAM" id="SSF52540">
    <property type="entry name" value="P-loop containing nucleoside triphosphate hydrolases"/>
    <property type="match status" value="2"/>
</dbReference>
<keyword evidence="4" id="KW-0067">ATP-binding</keyword>
<evidence type="ECO:0000256" key="1">
    <source>
        <dbReference type="ARBA" id="ARBA00022741"/>
    </source>
</evidence>
<keyword evidence="1" id="KW-0547">Nucleotide-binding</keyword>
<dbReference type="EMBL" id="VOHE01000002">
    <property type="protein sequence ID" value="TWT20423.1"/>
    <property type="molecule type" value="Genomic_DNA"/>
</dbReference>
<dbReference type="Pfam" id="PF00176">
    <property type="entry name" value="SNF2-rel_dom"/>
    <property type="match status" value="1"/>
</dbReference>
<dbReference type="PANTHER" id="PTHR45766:SF6">
    <property type="entry name" value="SWI_SNF-RELATED MATRIX-ASSOCIATED ACTIN-DEPENDENT REGULATOR OF CHROMATIN SUBFAMILY A-LIKE PROTEIN 1"/>
    <property type="match status" value="1"/>
</dbReference>
<dbReference type="InterPro" id="IPR038718">
    <property type="entry name" value="SNF2-like_sf"/>
</dbReference>
<dbReference type="Pfam" id="PF00271">
    <property type="entry name" value="Helicase_C"/>
    <property type="match status" value="1"/>
</dbReference>
<dbReference type="CDD" id="cd18793">
    <property type="entry name" value="SF2_C_SNF"/>
    <property type="match status" value="1"/>
</dbReference>
<dbReference type="PROSITE" id="PS51192">
    <property type="entry name" value="HELICASE_ATP_BIND_1"/>
    <property type="match status" value="1"/>
</dbReference>
<dbReference type="InterPro" id="IPR001650">
    <property type="entry name" value="Helicase_C-like"/>
</dbReference>
<dbReference type="InterPro" id="IPR057342">
    <property type="entry name" value="DEXDc_RapA"/>
</dbReference>
<name>A0A5C5U248_9GAMM</name>
<keyword evidence="2" id="KW-0378">Hydrolase</keyword>
<sequence>MSAIVAPDQIRQGFSSAVPEPGQLVEVRRRQWVVGDVQGASIDRDTEAASWQHLVNLTSIDEDALGEELDVVWEIEPGARVLEKAGLPRITGHDDADRLEAFLDAVSWGAATNADRSFLQAPFRSGVTIEDYQLDPLVRAIDMARVNLLIADDVGLGKTIEAGLVIQELLVRHRARTVLIVCPASLQVKWQMEMHEKFGLEFRIVDTDYIRRLRRERGIHANPWTSFPRLVTSMDWMKSGEGLRLMKDVLPPHATYPRKFDVLVVDEAHNVAPAAAAQYALESQRTRLIRAIAPHFEHRLFLSATPHNGYQVSFTSLLELLDDQRFARSVMPDERQLQRVMVRRLKTDLVDADGKPIYPRRELMPLEVEYTPEEREMHRLLRDYTESRARSVGGTRSEFGADFVHKLLKKRLFSSPAAFAATLSKHRESLERGPATKSGKAMEDRILRKAILRAEEDWADDGRLEVALDDATREAGATAPTLTTEQRDMLDRLGRWAESAKNKPDSKARAILNWLDAYLKTDGHWNDRRVILFTEYRATHAWLHQILASHGYGSDRIAILHGGMDGDERERIKAAFQAHPDVSPVRILLATDAASEGIDLQNHCNYLIHVEIPWNPNVMEQRNGRIDRHGQKHDRVYVWHPVGKGFAAETVAADPSVGELEGDHEYLMRAVLKVNAIREDLGSVGPVIAQQIEEAMLGRRDRLDTRVAEEKAERARRFVAAERKLKERVAKLHERLLEARNDFHLSPDRISRAVRVGMELADLPALKPASLPGAPEGSVFDVPWLPGSWGRATAGLEHPHTGARRPITFDHEVAKGRDDVVLAHLNHRLVQMCLRLLRAEIWALEDLKKLHRVTVRAVSDPGLRVPAVAVWSRLVITGGNHHRLHEELTLAGGEIEHGTFRRIAQIGRLEKLLDDARPIDPPADLFEALADRFRRHEESIRLAVEARSRDRLKYLENTLERRKAGEIADLTGVLAELEGAIRRELEAPLPAQMELWPSEQRDQLRRDVDALRARLARIPAERERETAAIEARYAGLVDRTFPVAVVFLVPRSSIRGGGTA</sequence>
<comment type="caution">
    <text evidence="7">The sequence shown here is derived from an EMBL/GenBank/DDBJ whole genome shotgun (WGS) entry which is preliminary data.</text>
</comment>
<dbReference type="GO" id="GO:0016787">
    <property type="term" value="F:hydrolase activity"/>
    <property type="evidence" value="ECO:0007669"/>
    <property type="project" value="UniProtKB-KW"/>
</dbReference>
<evidence type="ECO:0000259" key="6">
    <source>
        <dbReference type="PROSITE" id="PS51194"/>
    </source>
</evidence>
<dbReference type="InterPro" id="IPR014001">
    <property type="entry name" value="Helicase_ATP-bd"/>
</dbReference>
<feature type="domain" description="Helicase C-terminal" evidence="6">
    <location>
        <begin position="513"/>
        <end position="696"/>
    </location>
</feature>
<dbReference type="InterPro" id="IPR000330">
    <property type="entry name" value="SNF2_N"/>
</dbReference>
<dbReference type="SMART" id="SM00490">
    <property type="entry name" value="HELICc"/>
    <property type="match status" value="1"/>
</dbReference>
<evidence type="ECO:0000313" key="7">
    <source>
        <dbReference type="EMBL" id="TWT20423.1"/>
    </source>
</evidence>
<evidence type="ECO:0000259" key="5">
    <source>
        <dbReference type="PROSITE" id="PS51192"/>
    </source>
</evidence>
<dbReference type="GO" id="GO:0005524">
    <property type="term" value="F:ATP binding"/>
    <property type="evidence" value="ECO:0007669"/>
    <property type="project" value="UniProtKB-KW"/>
</dbReference>
<dbReference type="GO" id="GO:0004386">
    <property type="term" value="F:helicase activity"/>
    <property type="evidence" value="ECO:0007669"/>
    <property type="project" value="UniProtKB-KW"/>
</dbReference>
<feature type="domain" description="Helicase ATP-binding" evidence="5">
    <location>
        <begin position="139"/>
        <end position="324"/>
    </location>
</feature>
<dbReference type="PROSITE" id="PS51194">
    <property type="entry name" value="HELICASE_CTER"/>
    <property type="match status" value="1"/>
</dbReference>
<dbReference type="InterPro" id="IPR049730">
    <property type="entry name" value="SNF2/RAD54-like_C"/>
</dbReference>
<protein>
    <submittedName>
        <fullName evidence="7">Helicase</fullName>
    </submittedName>
</protein>
<dbReference type="NCBIfam" id="NF038317">
    <property type="entry name" value="DISARM_DrmD"/>
    <property type="match status" value="1"/>
</dbReference>
<dbReference type="SMART" id="SM00487">
    <property type="entry name" value="DEXDc"/>
    <property type="match status" value="1"/>
</dbReference>
<dbReference type="CDD" id="cd18011">
    <property type="entry name" value="DEXDc_RapA"/>
    <property type="match status" value="1"/>
</dbReference>
<dbReference type="RefSeq" id="WP_146310875.1">
    <property type="nucleotide sequence ID" value="NZ_VOHE01000002.1"/>
</dbReference>
<proteinExistence type="predicted"/>
<dbReference type="Gene3D" id="3.40.50.300">
    <property type="entry name" value="P-loop containing nucleotide triphosphate hydrolases"/>
    <property type="match status" value="1"/>
</dbReference>
<evidence type="ECO:0000256" key="3">
    <source>
        <dbReference type="ARBA" id="ARBA00022806"/>
    </source>
</evidence>
<dbReference type="InterPro" id="IPR027417">
    <property type="entry name" value="P-loop_NTPase"/>
</dbReference>
<gene>
    <name evidence="7" type="ORF">FQY79_03500</name>
</gene>
<dbReference type="PANTHER" id="PTHR45766">
    <property type="entry name" value="DNA ANNEALING HELICASE AND ENDONUCLEASE ZRANB3 FAMILY MEMBER"/>
    <property type="match status" value="1"/>
</dbReference>
<evidence type="ECO:0000313" key="8">
    <source>
        <dbReference type="Proteomes" id="UP000315949"/>
    </source>
</evidence>
<dbReference type="AlphaFoldDB" id="A0A5C5U248"/>
<dbReference type="Gene3D" id="3.40.50.10810">
    <property type="entry name" value="Tandem AAA-ATPase domain"/>
    <property type="match status" value="1"/>
</dbReference>
<keyword evidence="3 7" id="KW-0347">Helicase</keyword>
<organism evidence="7 8">
    <name type="scientific">Luteimonas wenzhouensis</name>
    <dbReference type="NCBI Taxonomy" id="2599615"/>
    <lineage>
        <taxon>Bacteria</taxon>
        <taxon>Pseudomonadati</taxon>
        <taxon>Pseudomonadota</taxon>
        <taxon>Gammaproteobacteria</taxon>
        <taxon>Lysobacterales</taxon>
        <taxon>Lysobacteraceae</taxon>
        <taxon>Luteimonas</taxon>
    </lineage>
</organism>